<accession>A0A4R8A110</accession>
<feature type="compositionally biased region" description="Basic and acidic residues" evidence="1">
    <location>
        <begin position="165"/>
        <end position="177"/>
    </location>
</feature>
<dbReference type="GO" id="GO:0003676">
    <property type="term" value="F:nucleic acid binding"/>
    <property type="evidence" value="ECO:0007669"/>
    <property type="project" value="InterPro"/>
</dbReference>
<dbReference type="PROSITE" id="PS50994">
    <property type="entry name" value="INTEGRASE"/>
    <property type="match status" value="1"/>
</dbReference>
<name>A0A4R8A110_9ACTN</name>
<feature type="region of interest" description="Disordered" evidence="1">
    <location>
        <begin position="157"/>
        <end position="178"/>
    </location>
</feature>
<dbReference type="Pfam" id="PF13565">
    <property type="entry name" value="HTH_32"/>
    <property type="match status" value="1"/>
</dbReference>
<dbReference type="NCBIfam" id="NF033577">
    <property type="entry name" value="transpos_IS481"/>
    <property type="match status" value="1"/>
</dbReference>
<evidence type="ECO:0000259" key="2">
    <source>
        <dbReference type="PROSITE" id="PS50994"/>
    </source>
</evidence>
<dbReference type="OrthoDB" id="52928at2"/>
<protein>
    <submittedName>
        <fullName evidence="3">Transposase IS481 family protein</fullName>
    </submittedName>
</protein>
<evidence type="ECO:0000313" key="4">
    <source>
        <dbReference type="Proteomes" id="UP000295447"/>
    </source>
</evidence>
<dbReference type="InterPro" id="IPR009057">
    <property type="entry name" value="Homeodomain-like_sf"/>
</dbReference>
<comment type="caution">
    <text evidence="3">The sequence shown here is derived from an EMBL/GenBank/DDBJ whole genome shotgun (WGS) entry which is preliminary data.</text>
</comment>
<dbReference type="GO" id="GO:0015074">
    <property type="term" value="P:DNA integration"/>
    <property type="evidence" value="ECO:0007669"/>
    <property type="project" value="InterPro"/>
</dbReference>
<dbReference type="InterPro" id="IPR047656">
    <property type="entry name" value="IS481-like_transpos"/>
</dbReference>
<dbReference type="InterPro" id="IPR036397">
    <property type="entry name" value="RNaseH_sf"/>
</dbReference>
<sequence length="336" mass="38377">MSPRVHRNAPLSPEGCRRLVERCRTRPIAHVAAEMGISRACASKWGNRYRRYGEIGLCDRPSTPKRQPSATPGELVAWIEEMRRTHKWSAARITFELEAQGAPVSRRTVTRQLEALGLNHRRFIDPNGETNREPQKIIARRPGHMIHVDVKKVGRIPDGGGWRAHGRESDHARAADRAKRKTKRGGYVYLHSAIDGYSRLAYTEALPDEKAATAIAFLHRARAWFAAYGISHIERIVTDNGACYRADAFARALLGSRHQRITPYTPRHNGKIERYNRIIAEEFLYARTWTSEDQRREALAVWNIHYNYHRPHSAVDGEPPASRLRERVSNVLASYT</sequence>
<organism evidence="3 4">
    <name type="scientific">Kribbella kalugense</name>
    <dbReference type="NCBI Taxonomy" id="2512221"/>
    <lineage>
        <taxon>Bacteria</taxon>
        <taxon>Bacillati</taxon>
        <taxon>Actinomycetota</taxon>
        <taxon>Actinomycetes</taxon>
        <taxon>Propionibacteriales</taxon>
        <taxon>Kribbellaceae</taxon>
        <taxon>Kribbella</taxon>
    </lineage>
</organism>
<keyword evidence="4" id="KW-1185">Reference proteome</keyword>
<feature type="domain" description="Integrase catalytic" evidence="2">
    <location>
        <begin position="153"/>
        <end position="328"/>
    </location>
</feature>
<evidence type="ECO:0000256" key="1">
    <source>
        <dbReference type="SAM" id="MobiDB-lite"/>
    </source>
</evidence>
<dbReference type="Pfam" id="PF13683">
    <property type="entry name" value="rve_3"/>
    <property type="match status" value="1"/>
</dbReference>
<proteinExistence type="predicted"/>
<evidence type="ECO:0000313" key="3">
    <source>
        <dbReference type="EMBL" id="TDW24179.1"/>
    </source>
</evidence>
<dbReference type="InterPro" id="IPR012337">
    <property type="entry name" value="RNaseH-like_sf"/>
</dbReference>
<dbReference type="Gene3D" id="3.30.420.10">
    <property type="entry name" value="Ribonuclease H-like superfamily/Ribonuclease H"/>
    <property type="match status" value="1"/>
</dbReference>
<gene>
    <name evidence="3" type="ORF">EV650_3046</name>
</gene>
<dbReference type="Proteomes" id="UP000295447">
    <property type="component" value="Unassembled WGS sequence"/>
</dbReference>
<dbReference type="SUPFAM" id="SSF53098">
    <property type="entry name" value="Ribonuclease H-like"/>
    <property type="match status" value="1"/>
</dbReference>
<dbReference type="InterPro" id="IPR001584">
    <property type="entry name" value="Integrase_cat-core"/>
</dbReference>
<dbReference type="AlphaFoldDB" id="A0A4R8A110"/>
<dbReference type="RefSeq" id="WP_134119374.1">
    <property type="nucleotide sequence ID" value="NZ_SODF01000001.1"/>
</dbReference>
<dbReference type="SUPFAM" id="SSF46689">
    <property type="entry name" value="Homeodomain-like"/>
    <property type="match status" value="1"/>
</dbReference>
<dbReference type="PANTHER" id="PTHR35004:SF6">
    <property type="entry name" value="TRANSPOSASE"/>
    <property type="match status" value="1"/>
</dbReference>
<reference evidence="3 4" key="1">
    <citation type="submission" date="2019-03" db="EMBL/GenBank/DDBJ databases">
        <title>Genomic Encyclopedia of Type Strains, Phase III (KMG-III): the genomes of soil and plant-associated and newly described type strains.</title>
        <authorList>
            <person name="Whitman W."/>
        </authorList>
    </citation>
    <scope>NUCLEOTIDE SEQUENCE [LARGE SCALE GENOMIC DNA]</scope>
    <source>
        <strain evidence="3 4">VKM Ac-2570</strain>
    </source>
</reference>
<dbReference type="PANTHER" id="PTHR35004">
    <property type="entry name" value="TRANSPOSASE RV3428C-RELATED"/>
    <property type="match status" value="1"/>
</dbReference>
<dbReference type="EMBL" id="SODF01000001">
    <property type="protein sequence ID" value="TDW24179.1"/>
    <property type="molecule type" value="Genomic_DNA"/>
</dbReference>